<dbReference type="AlphaFoldDB" id="A0A369BLY6"/>
<dbReference type="EMBL" id="QPJY01000018">
    <property type="protein sequence ID" value="RCX22411.1"/>
    <property type="molecule type" value="Genomic_DNA"/>
</dbReference>
<feature type="chain" id="PRO_5016587259" evidence="1">
    <location>
        <begin position="26"/>
        <end position="288"/>
    </location>
</feature>
<gene>
    <name evidence="2" type="ORF">DFQ59_11824</name>
</gene>
<keyword evidence="1" id="KW-0732">Signal</keyword>
<sequence length="288" mass="30029">MNAPGGLSPAVAVLALLLSAPAAPAAAHGDAGCRACHPLAGAQFAQTAMAHAAGSPDFIGELAAADNPARCLDCHAPGGGAGLACTDCHGDGGHPYPAVAVPGGCARCHDAPGESTVRRYLAGPAPLRGEDCLDCHLPGERAGHDFRGPSRPGFLAGVARLRMLVRREPGGPVAVIQVRHRAGHALPGGTTGRAVWLRVTGLKGDGRVAWSEQVRFGWEHLPDGRWREATIPPGGGVMLEFPRPQRGGSVRLRAELVYRFRPGPLEPADPRQVLLDRLELALVEQHTE</sequence>
<evidence type="ECO:0000313" key="3">
    <source>
        <dbReference type="Proteomes" id="UP000252707"/>
    </source>
</evidence>
<organism evidence="2 3">
    <name type="scientific">Thioalbus denitrificans</name>
    <dbReference type="NCBI Taxonomy" id="547122"/>
    <lineage>
        <taxon>Bacteria</taxon>
        <taxon>Pseudomonadati</taxon>
        <taxon>Pseudomonadota</taxon>
        <taxon>Gammaproteobacteria</taxon>
        <taxon>Chromatiales</taxon>
        <taxon>Ectothiorhodospiraceae</taxon>
        <taxon>Thioalbus</taxon>
    </lineage>
</organism>
<evidence type="ECO:0000313" key="2">
    <source>
        <dbReference type="EMBL" id="RCX22411.1"/>
    </source>
</evidence>
<dbReference type="Proteomes" id="UP000252707">
    <property type="component" value="Unassembled WGS sequence"/>
</dbReference>
<keyword evidence="3" id="KW-1185">Reference proteome</keyword>
<reference evidence="2 3" key="1">
    <citation type="submission" date="2018-07" db="EMBL/GenBank/DDBJ databases">
        <title>Genomic Encyclopedia of Type Strains, Phase IV (KMG-IV): sequencing the most valuable type-strain genomes for metagenomic binning, comparative biology and taxonomic classification.</title>
        <authorList>
            <person name="Goeker M."/>
        </authorList>
    </citation>
    <scope>NUCLEOTIDE SEQUENCE [LARGE SCALE GENOMIC DNA]</scope>
    <source>
        <strain evidence="2 3">DSM 26407</strain>
    </source>
</reference>
<dbReference type="SUPFAM" id="SSF48695">
    <property type="entry name" value="Multiheme cytochromes"/>
    <property type="match status" value="1"/>
</dbReference>
<proteinExistence type="predicted"/>
<comment type="caution">
    <text evidence="2">The sequence shown here is derived from an EMBL/GenBank/DDBJ whole genome shotgun (WGS) entry which is preliminary data.</text>
</comment>
<dbReference type="InterPro" id="IPR036280">
    <property type="entry name" value="Multihaem_cyt_sf"/>
</dbReference>
<name>A0A369BLY6_9GAMM</name>
<evidence type="ECO:0000256" key="1">
    <source>
        <dbReference type="SAM" id="SignalP"/>
    </source>
</evidence>
<dbReference type="OrthoDB" id="9814800at2"/>
<feature type="signal peptide" evidence="1">
    <location>
        <begin position="1"/>
        <end position="25"/>
    </location>
</feature>
<dbReference type="Gene3D" id="3.90.10.10">
    <property type="entry name" value="Cytochrome C3"/>
    <property type="match status" value="1"/>
</dbReference>
<protein>
    <submittedName>
        <fullName evidence="2">Uncharacterized protein</fullName>
    </submittedName>
</protein>
<accession>A0A369BLY6</accession>
<dbReference type="RefSeq" id="WP_147275292.1">
    <property type="nucleotide sequence ID" value="NZ_QPJY01000018.1"/>
</dbReference>